<evidence type="ECO:0000256" key="2">
    <source>
        <dbReference type="ARBA" id="ARBA00001946"/>
    </source>
</evidence>
<comment type="cofactor">
    <cofactor evidence="2">
        <name>Mg(2+)</name>
        <dbReference type="ChEBI" id="CHEBI:18420"/>
    </cofactor>
</comment>
<organism evidence="10 11">
    <name type="scientific">Desulfosarcina ovata subsp. ovata</name>
    <dbReference type="NCBI Taxonomy" id="2752305"/>
    <lineage>
        <taxon>Bacteria</taxon>
        <taxon>Pseudomonadati</taxon>
        <taxon>Thermodesulfobacteriota</taxon>
        <taxon>Desulfobacteria</taxon>
        <taxon>Desulfobacterales</taxon>
        <taxon>Desulfosarcinaceae</taxon>
        <taxon>Desulfosarcina</taxon>
    </lineage>
</organism>
<comment type="similarity">
    <text evidence="4">Belongs to the peptidase M29 family.</text>
</comment>
<keyword evidence="5 10" id="KW-0031">Aminopeptidase</keyword>
<dbReference type="SUPFAM" id="SSF144052">
    <property type="entry name" value="Thermophilic metalloprotease-like"/>
    <property type="match status" value="1"/>
</dbReference>
<name>A0A5K8A395_9BACT</name>
<keyword evidence="9" id="KW-0482">Metalloprotease</keyword>
<sequence>MLTNVQLERYAEVLLWGLRTARRKPFKRGDVILVRFNLDAVSLAEVLERRLLEMGMNPVRRLNPTPAMESNFFQLANRRQLVFDPPGESELYQHLNGSIFLHAPASITHLSKIDPKKISRFTLSKKYLRDILEEREQTGDFSWTLCMLPTAELAKHARMEKSDYAKQIIKACFLNRQDPVAQWKSVFKNAAAIKKWLNGMDVTHYHVESENADLVITPGKKRKWIGISGHNIPSFELFISPDWRGTRGVYYADQPSYRSGNLVRQVRLTFKKGVAVDVEAESGSNFVKKQLSMDRGASRIGEFSLTDKRFSKIDRFMANTLFDENYGGRWGNCHVALGSSYADTFDGDIQSLTKEKKNRLGFNDSALHWDLVNTEKKRVTAHLSDGRRTTIYEDGCFAF</sequence>
<comment type="cofactor">
    <cofactor evidence="1">
        <name>Co(2+)</name>
        <dbReference type="ChEBI" id="CHEBI:48828"/>
    </cofactor>
</comment>
<evidence type="ECO:0000256" key="5">
    <source>
        <dbReference type="ARBA" id="ARBA00022438"/>
    </source>
</evidence>
<gene>
    <name evidence="10" type="ORF">DSCOOX_01620</name>
</gene>
<evidence type="ECO:0000256" key="9">
    <source>
        <dbReference type="ARBA" id="ARBA00023049"/>
    </source>
</evidence>
<evidence type="ECO:0000256" key="6">
    <source>
        <dbReference type="ARBA" id="ARBA00022670"/>
    </source>
</evidence>
<dbReference type="PANTHER" id="PTHR34448">
    <property type="entry name" value="AMINOPEPTIDASE"/>
    <property type="match status" value="1"/>
</dbReference>
<evidence type="ECO:0000256" key="1">
    <source>
        <dbReference type="ARBA" id="ARBA00001941"/>
    </source>
</evidence>
<dbReference type="Proteomes" id="UP000422108">
    <property type="component" value="Chromosome"/>
</dbReference>
<comment type="cofactor">
    <cofactor evidence="3">
        <name>Zn(2+)</name>
        <dbReference type="ChEBI" id="CHEBI:29105"/>
    </cofactor>
</comment>
<dbReference type="GO" id="GO:0008237">
    <property type="term" value="F:metallopeptidase activity"/>
    <property type="evidence" value="ECO:0007669"/>
    <property type="project" value="UniProtKB-KW"/>
</dbReference>
<protein>
    <submittedName>
        <fullName evidence="10">Aminopeptidase</fullName>
    </submittedName>
</protein>
<evidence type="ECO:0000256" key="4">
    <source>
        <dbReference type="ARBA" id="ARBA00008236"/>
    </source>
</evidence>
<dbReference type="PRINTS" id="PR00919">
    <property type="entry name" value="THERMOPTASE"/>
</dbReference>
<evidence type="ECO:0000313" key="10">
    <source>
        <dbReference type="EMBL" id="BBO86982.1"/>
    </source>
</evidence>
<dbReference type="InterPro" id="IPR035097">
    <property type="entry name" value="M29_N-terminal"/>
</dbReference>
<dbReference type="PANTHER" id="PTHR34448:SF1">
    <property type="entry name" value="BLL6088 PROTEIN"/>
    <property type="match status" value="1"/>
</dbReference>
<dbReference type="InterPro" id="IPR052170">
    <property type="entry name" value="M29_Exopeptidase"/>
</dbReference>
<accession>A0A5K8A395</accession>
<dbReference type="EMBL" id="AP021879">
    <property type="protein sequence ID" value="BBO86982.1"/>
    <property type="molecule type" value="Genomic_DNA"/>
</dbReference>
<reference evidence="10 11" key="1">
    <citation type="submission" date="2019-11" db="EMBL/GenBank/DDBJ databases">
        <title>Comparative genomics of hydrocarbon-degrading Desulfosarcina strains.</title>
        <authorList>
            <person name="Watanabe M."/>
            <person name="Kojima H."/>
            <person name="Fukui M."/>
        </authorList>
    </citation>
    <scope>NUCLEOTIDE SEQUENCE [LARGE SCALE GENOMIC DNA]</scope>
    <source>
        <strain evidence="11">oXyS1</strain>
    </source>
</reference>
<evidence type="ECO:0000256" key="3">
    <source>
        <dbReference type="ARBA" id="ARBA00001947"/>
    </source>
</evidence>
<evidence type="ECO:0000313" key="11">
    <source>
        <dbReference type="Proteomes" id="UP000422108"/>
    </source>
</evidence>
<dbReference type="RefSeq" id="WP_155308481.1">
    <property type="nucleotide sequence ID" value="NZ_AP021879.1"/>
</dbReference>
<proteinExistence type="inferred from homology"/>
<dbReference type="GO" id="GO:0004177">
    <property type="term" value="F:aminopeptidase activity"/>
    <property type="evidence" value="ECO:0007669"/>
    <property type="project" value="UniProtKB-KW"/>
</dbReference>
<keyword evidence="11" id="KW-1185">Reference proteome</keyword>
<dbReference type="AlphaFoldDB" id="A0A5K8A395"/>
<dbReference type="GO" id="GO:0006508">
    <property type="term" value="P:proteolysis"/>
    <property type="evidence" value="ECO:0007669"/>
    <property type="project" value="UniProtKB-KW"/>
</dbReference>
<dbReference type="Pfam" id="PF02073">
    <property type="entry name" value="Peptidase_M29"/>
    <property type="match status" value="1"/>
</dbReference>
<dbReference type="Gene3D" id="3.40.1830.10">
    <property type="entry name" value="Thermophilic metalloprotease (M29)"/>
    <property type="match status" value="1"/>
</dbReference>
<keyword evidence="8" id="KW-0378">Hydrolase</keyword>
<keyword evidence="7" id="KW-0479">Metal-binding</keyword>
<dbReference type="InterPro" id="IPR000787">
    <property type="entry name" value="Peptidase_M29"/>
</dbReference>
<evidence type="ECO:0000256" key="7">
    <source>
        <dbReference type="ARBA" id="ARBA00022723"/>
    </source>
</evidence>
<dbReference type="GO" id="GO:0046872">
    <property type="term" value="F:metal ion binding"/>
    <property type="evidence" value="ECO:0007669"/>
    <property type="project" value="UniProtKB-KW"/>
</dbReference>
<keyword evidence="6" id="KW-0645">Protease</keyword>
<evidence type="ECO:0000256" key="8">
    <source>
        <dbReference type="ARBA" id="ARBA00022801"/>
    </source>
</evidence>